<comment type="caution">
    <text evidence="6">The sequence shown here is derived from an EMBL/GenBank/DDBJ whole genome shotgun (WGS) entry which is preliminary data.</text>
</comment>
<dbReference type="InterPro" id="IPR011701">
    <property type="entry name" value="MFS"/>
</dbReference>
<keyword evidence="3 4" id="KW-0472">Membrane</keyword>
<evidence type="ECO:0000256" key="1">
    <source>
        <dbReference type="ARBA" id="ARBA00022692"/>
    </source>
</evidence>
<feature type="transmembrane region" description="Helical" evidence="4">
    <location>
        <begin position="366"/>
        <end position="385"/>
    </location>
</feature>
<dbReference type="Proteomes" id="UP000253570">
    <property type="component" value="Unassembled WGS sequence"/>
</dbReference>
<accession>A0A368DIL1</accession>
<dbReference type="PANTHER" id="PTHR11360">
    <property type="entry name" value="MONOCARBOXYLATE TRANSPORTER"/>
    <property type="match status" value="1"/>
</dbReference>
<evidence type="ECO:0000256" key="3">
    <source>
        <dbReference type="ARBA" id="ARBA00023136"/>
    </source>
</evidence>
<dbReference type="EMBL" id="QOQD01000022">
    <property type="protein sequence ID" value="RCL71678.1"/>
    <property type="molecule type" value="Genomic_DNA"/>
</dbReference>
<name>A0A368DIL1_9PROT</name>
<keyword evidence="2 4" id="KW-1133">Transmembrane helix</keyword>
<evidence type="ECO:0000256" key="2">
    <source>
        <dbReference type="ARBA" id="ARBA00022989"/>
    </source>
</evidence>
<dbReference type="InterPro" id="IPR020846">
    <property type="entry name" value="MFS_dom"/>
</dbReference>
<dbReference type="PROSITE" id="PS50850">
    <property type="entry name" value="MFS"/>
    <property type="match status" value="1"/>
</dbReference>
<feature type="transmembrane region" description="Helical" evidence="4">
    <location>
        <begin position="72"/>
        <end position="91"/>
    </location>
</feature>
<dbReference type="InterPro" id="IPR036259">
    <property type="entry name" value="MFS_trans_sf"/>
</dbReference>
<reference evidence="6 7" key="1">
    <citation type="journal article" date="2018" name="Microbiome">
        <title>Fine metagenomic profile of the Mediterranean stratified and mixed water columns revealed by assembly and recruitment.</title>
        <authorList>
            <person name="Haro-Moreno J.M."/>
            <person name="Lopez-Perez M."/>
            <person name="De La Torre J.R."/>
            <person name="Picazo A."/>
            <person name="Camacho A."/>
            <person name="Rodriguez-Valera F."/>
        </authorList>
    </citation>
    <scope>NUCLEOTIDE SEQUENCE [LARGE SCALE GENOMIC DNA]</scope>
    <source>
        <strain evidence="6">MED-G57</strain>
    </source>
</reference>
<evidence type="ECO:0000259" key="5">
    <source>
        <dbReference type="PROSITE" id="PS50850"/>
    </source>
</evidence>
<evidence type="ECO:0000313" key="7">
    <source>
        <dbReference type="Proteomes" id="UP000253570"/>
    </source>
</evidence>
<dbReference type="InterPro" id="IPR050327">
    <property type="entry name" value="Proton-linked_MCT"/>
</dbReference>
<feature type="transmembrane region" description="Helical" evidence="4">
    <location>
        <begin position="48"/>
        <end position="65"/>
    </location>
</feature>
<feature type="transmembrane region" description="Helical" evidence="4">
    <location>
        <begin position="336"/>
        <end position="354"/>
    </location>
</feature>
<feature type="domain" description="Major facilitator superfamily (MFS) profile" evidence="5">
    <location>
        <begin position="211"/>
        <end position="396"/>
    </location>
</feature>
<feature type="transmembrane region" description="Helical" evidence="4">
    <location>
        <begin position="163"/>
        <end position="183"/>
    </location>
</feature>
<dbReference type="SUPFAM" id="SSF103473">
    <property type="entry name" value="MFS general substrate transporter"/>
    <property type="match status" value="1"/>
</dbReference>
<evidence type="ECO:0000256" key="4">
    <source>
        <dbReference type="SAM" id="Phobius"/>
    </source>
</evidence>
<feature type="transmembrane region" description="Helical" evidence="4">
    <location>
        <begin position="277"/>
        <end position="295"/>
    </location>
</feature>
<sequence length="396" mass="44518">MLISSVPIAAICTGIAVTLFYSASYYLFPALLNFWLDTLSISKNNLTFAFSLSLFVQAFAFPFYGRLIDRGYGLILILICPIMIGLSLLYLSYAAELYIVFLSGWISVNFFAAGCTYNMLFSIITMAEKKDTKRTIIIITLIAGFASTITFPIMTYFASTHGWKFAIMIIGISIIIIGTPMLYAGMKNYVIVKVPKKLQNNNKILLRIDSKLLLLSLPFFLIALNHQMLVSHIIPLLLEKGVEFKMAIIIASLFGPFQVVGRLIILFFREKISDTDSLFYIFYMTVISLLFLYVTHISPSLAFIFILLEASAYGVTSIILPLISKDVLGMSNFGQKFGYVSVFYALGLSCGPWIGSLIWTNSNYDFVIIFIILSSLIGLLICYILKYKYFKSLPKK</sequence>
<proteinExistence type="predicted"/>
<feature type="transmembrane region" description="Helical" evidence="4">
    <location>
        <begin position="7"/>
        <end position="28"/>
    </location>
</feature>
<organism evidence="6 7">
    <name type="scientific">PS1 clade bacterium</name>
    <dbReference type="NCBI Taxonomy" id="2175152"/>
    <lineage>
        <taxon>Bacteria</taxon>
        <taxon>Pseudomonadati</taxon>
        <taxon>Pseudomonadota</taxon>
        <taxon>Alphaproteobacteria</taxon>
        <taxon>PS1 clade</taxon>
    </lineage>
</organism>
<feature type="transmembrane region" description="Helical" evidence="4">
    <location>
        <begin position="136"/>
        <end position="157"/>
    </location>
</feature>
<dbReference type="AlphaFoldDB" id="A0A368DIL1"/>
<feature type="transmembrane region" description="Helical" evidence="4">
    <location>
        <begin position="204"/>
        <end position="224"/>
    </location>
</feature>
<dbReference type="Pfam" id="PF07690">
    <property type="entry name" value="MFS_1"/>
    <property type="match status" value="1"/>
</dbReference>
<evidence type="ECO:0000313" key="6">
    <source>
        <dbReference type="EMBL" id="RCL71678.1"/>
    </source>
</evidence>
<gene>
    <name evidence="6" type="ORF">DBW71_06375</name>
</gene>
<feature type="transmembrane region" description="Helical" evidence="4">
    <location>
        <begin position="301"/>
        <end position="324"/>
    </location>
</feature>
<dbReference type="PANTHER" id="PTHR11360:SF290">
    <property type="entry name" value="MONOCARBOXYLATE MFS PERMEASE"/>
    <property type="match status" value="1"/>
</dbReference>
<dbReference type="GO" id="GO:0022857">
    <property type="term" value="F:transmembrane transporter activity"/>
    <property type="evidence" value="ECO:0007669"/>
    <property type="project" value="InterPro"/>
</dbReference>
<feature type="transmembrane region" description="Helical" evidence="4">
    <location>
        <begin position="244"/>
        <end position="265"/>
    </location>
</feature>
<keyword evidence="1 4" id="KW-0812">Transmembrane</keyword>
<protein>
    <submittedName>
        <fullName evidence="6">MFS transporter</fullName>
    </submittedName>
</protein>
<feature type="transmembrane region" description="Helical" evidence="4">
    <location>
        <begin position="97"/>
        <end position="124"/>
    </location>
</feature>
<dbReference type="Gene3D" id="1.20.1250.20">
    <property type="entry name" value="MFS general substrate transporter like domains"/>
    <property type="match status" value="2"/>
</dbReference>